<evidence type="ECO:0000313" key="3">
    <source>
        <dbReference type="EMBL" id="VTJ83847.1"/>
    </source>
</evidence>
<feature type="compositionally biased region" description="Pro residues" evidence="1">
    <location>
        <begin position="67"/>
        <end position="76"/>
    </location>
</feature>
<sequence>MQYSEHTVPKSTKSVVRLPRYRAPTAVTVRLAPHTEKSGCHTCLNLRMHLTKRAPTMLIFTWRKKQPPPPPPPPHPSHQHRGHYGPRQERTPPAPPDTIDSSDRK</sequence>
<dbReference type="EMBL" id="CABDUW010001769">
    <property type="protein sequence ID" value="VTJ83847.1"/>
    <property type="molecule type" value="Genomic_DNA"/>
</dbReference>
<dbReference type="Proteomes" id="UP000662637">
    <property type="component" value="Unassembled WGS sequence"/>
</dbReference>
<dbReference type="AlphaFoldDB" id="A0A5E4CPZ4"/>
<reference evidence="2" key="2">
    <citation type="submission" date="2020-08" db="EMBL/GenBank/DDBJ databases">
        <authorList>
            <person name="Shumante A."/>
            <person name="Zimin A.V."/>
            <person name="Puiu D."/>
            <person name="Salzberg S.L."/>
        </authorList>
    </citation>
    <scope>NUCLEOTIDE SEQUENCE</scope>
    <source>
        <strain evidence="2">WC2-LM</strain>
        <tissue evidence="2">Liver</tissue>
    </source>
</reference>
<dbReference type="EMBL" id="WJEC01002339">
    <property type="protein sequence ID" value="KAF7476710.1"/>
    <property type="molecule type" value="Genomic_DNA"/>
</dbReference>
<feature type="region of interest" description="Disordered" evidence="1">
    <location>
        <begin position="61"/>
        <end position="105"/>
    </location>
</feature>
<accession>A0A5E4CPZ4</accession>
<dbReference type="Proteomes" id="UP000335636">
    <property type="component" value="Unassembled WGS sequence"/>
</dbReference>
<keyword evidence="4" id="KW-1185">Reference proteome</keyword>
<protein>
    <submittedName>
        <fullName evidence="3">Uncharacterized protein</fullName>
    </submittedName>
</protein>
<evidence type="ECO:0000313" key="2">
    <source>
        <dbReference type="EMBL" id="KAF7476710.1"/>
    </source>
</evidence>
<organism evidence="3 4">
    <name type="scientific">Marmota monax</name>
    <name type="common">Woodchuck</name>
    <dbReference type="NCBI Taxonomy" id="9995"/>
    <lineage>
        <taxon>Eukaryota</taxon>
        <taxon>Metazoa</taxon>
        <taxon>Chordata</taxon>
        <taxon>Craniata</taxon>
        <taxon>Vertebrata</taxon>
        <taxon>Euteleostomi</taxon>
        <taxon>Mammalia</taxon>
        <taxon>Eutheria</taxon>
        <taxon>Euarchontoglires</taxon>
        <taxon>Glires</taxon>
        <taxon>Rodentia</taxon>
        <taxon>Sciuromorpha</taxon>
        <taxon>Sciuridae</taxon>
        <taxon>Xerinae</taxon>
        <taxon>Marmotini</taxon>
        <taxon>Marmota</taxon>
    </lineage>
</organism>
<reference evidence="3 4" key="1">
    <citation type="submission" date="2019-04" db="EMBL/GenBank/DDBJ databases">
        <authorList>
            <person name="Alioto T."/>
            <person name="Alioto T."/>
        </authorList>
    </citation>
    <scope>NUCLEOTIDE SEQUENCE [LARGE SCALE GENOMIC DNA]</scope>
</reference>
<gene>
    <name evidence="2" type="ORF">GHT09_012187</name>
    <name evidence="3" type="ORF">MONAX_5E035756</name>
</gene>
<proteinExistence type="predicted"/>
<evidence type="ECO:0000256" key="1">
    <source>
        <dbReference type="SAM" id="MobiDB-lite"/>
    </source>
</evidence>
<name>A0A5E4CPZ4_MARMO</name>
<evidence type="ECO:0000313" key="4">
    <source>
        <dbReference type="Proteomes" id="UP000335636"/>
    </source>
</evidence>